<organism evidence="6 7">
    <name type="scientific">Desulfosalsimonas propionicica</name>
    <dbReference type="NCBI Taxonomy" id="332175"/>
    <lineage>
        <taxon>Bacteria</taxon>
        <taxon>Pseudomonadati</taxon>
        <taxon>Thermodesulfobacteriota</taxon>
        <taxon>Desulfobacteria</taxon>
        <taxon>Desulfobacterales</taxon>
        <taxon>Desulfosalsimonadaceae</taxon>
        <taxon>Desulfosalsimonas</taxon>
    </lineage>
</organism>
<dbReference type="Pfam" id="PF02550">
    <property type="entry name" value="AcetylCoA_hydro"/>
    <property type="match status" value="1"/>
</dbReference>
<dbReference type="InterPro" id="IPR037171">
    <property type="entry name" value="NagB/RpiA_transferase-like"/>
</dbReference>
<dbReference type="AlphaFoldDB" id="A0A7W0C913"/>
<dbReference type="GO" id="GO:0006084">
    <property type="term" value="P:acetyl-CoA metabolic process"/>
    <property type="evidence" value="ECO:0007669"/>
    <property type="project" value="UniProtKB-UniRule"/>
</dbReference>
<dbReference type="InterPro" id="IPR046433">
    <property type="entry name" value="ActCoA_hydro"/>
</dbReference>
<dbReference type="Pfam" id="PF13336">
    <property type="entry name" value="AcetylCoA_hyd_C"/>
    <property type="match status" value="1"/>
</dbReference>
<comment type="function">
    <text evidence="3">Coenzyme A-transferase that converts butyrate to butyryl-CoA.</text>
</comment>
<dbReference type="HAMAP" id="MF_03228">
    <property type="entry name" value="But_CoA_trans"/>
    <property type="match status" value="1"/>
</dbReference>
<evidence type="ECO:0000256" key="1">
    <source>
        <dbReference type="ARBA" id="ARBA00009632"/>
    </source>
</evidence>
<feature type="binding site" evidence="3">
    <location>
        <position position="359"/>
    </location>
    <ligand>
        <name>CoA</name>
        <dbReference type="ChEBI" id="CHEBI:57287"/>
    </ligand>
</feature>
<keyword evidence="6" id="KW-0378">Hydrolase</keyword>
<comment type="caution">
    <text evidence="6">The sequence shown here is derived from an EMBL/GenBank/DDBJ whole genome shotgun (WGS) entry which is preliminary data.</text>
</comment>
<dbReference type="GO" id="GO:0006083">
    <property type="term" value="P:acetate metabolic process"/>
    <property type="evidence" value="ECO:0007669"/>
    <property type="project" value="InterPro"/>
</dbReference>
<dbReference type="PANTHER" id="PTHR21432">
    <property type="entry name" value="ACETYL-COA HYDROLASE-RELATED"/>
    <property type="match status" value="1"/>
</dbReference>
<dbReference type="GO" id="GO:0019605">
    <property type="term" value="P:butyrate metabolic process"/>
    <property type="evidence" value="ECO:0007669"/>
    <property type="project" value="UniProtKB-UniRule"/>
</dbReference>
<dbReference type="GO" id="GO:0005737">
    <property type="term" value="C:cytoplasm"/>
    <property type="evidence" value="ECO:0007669"/>
    <property type="project" value="UniProtKB-SubCell"/>
</dbReference>
<evidence type="ECO:0000259" key="4">
    <source>
        <dbReference type="Pfam" id="PF02550"/>
    </source>
</evidence>
<feature type="domain" description="Acetyl-CoA hydrolase/transferase N-terminal" evidence="4">
    <location>
        <begin position="5"/>
        <end position="197"/>
    </location>
</feature>
<evidence type="ECO:0000256" key="2">
    <source>
        <dbReference type="ARBA" id="ARBA00022679"/>
    </source>
</evidence>
<keyword evidence="3" id="KW-0276">Fatty acid metabolism</keyword>
<comment type="catalytic activity">
    <reaction evidence="3">
        <text>butanoate + acetyl-CoA = butanoyl-CoA + acetate</text>
        <dbReference type="Rhea" id="RHEA:30071"/>
        <dbReference type="ChEBI" id="CHEBI:17968"/>
        <dbReference type="ChEBI" id="CHEBI:30089"/>
        <dbReference type="ChEBI" id="CHEBI:57288"/>
        <dbReference type="ChEBI" id="CHEBI:57371"/>
    </reaction>
</comment>
<comment type="similarity">
    <text evidence="1 3">Belongs to the acetyl-CoA hydrolase/transferase family.</text>
</comment>
<feature type="binding site" evidence="3">
    <location>
        <position position="336"/>
    </location>
    <ligand>
        <name>CoA</name>
        <dbReference type="ChEBI" id="CHEBI:57287"/>
    </ligand>
</feature>
<name>A0A7W0C913_9BACT</name>
<gene>
    <name evidence="6" type="ORF">HNR65_001679</name>
</gene>
<feature type="active site" description="5-glutamyl coenzyme A thioester intermediate" evidence="3">
    <location>
        <position position="261"/>
    </location>
</feature>
<dbReference type="EMBL" id="JACDUS010000004">
    <property type="protein sequence ID" value="MBA2881352.1"/>
    <property type="molecule type" value="Genomic_DNA"/>
</dbReference>
<dbReference type="Gene3D" id="3.30.750.70">
    <property type="entry name" value="4-hydroxybutyrate coenzyme like domains"/>
    <property type="match status" value="1"/>
</dbReference>
<protein>
    <recommendedName>
        <fullName evidence="3">Probable butyrate:acetyl-CoA coenzyme A-transferase</fullName>
        <shortName evidence="3">Butyrate CoA-transferase</shortName>
        <ecNumber evidence="3">2.8.3.-</ecNumber>
    </recommendedName>
</protein>
<accession>A0A7W0C913</accession>
<dbReference type="Gene3D" id="3.40.1080.20">
    <property type="entry name" value="Acetyl-CoA hydrolase/transferase C-terminal domain"/>
    <property type="match status" value="1"/>
</dbReference>
<dbReference type="Gene3D" id="3.40.1080.10">
    <property type="entry name" value="Glutaconate Coenzyme A-transferase"/>
    <property type="match status" value="1"/>
</dbReference>
<dbReference type="GO" id="GO:0008775">
    <property type="term" value="F:acetate CoA-transferase activity"/>
    <property type="evidence" value="ECO:0007669"/>
    <property type="project" value="InterPro"/>
</dbReference>
<keyword evidence="3" id="KW-0443">Lipid metabolism</keyword>
<evidence type="ECO:0000259" key="5">
    <source>
        <dbReference type="Pfam" id="PF13336"/>
    </source>
</evidence>
<reference evidence="6 7" key="1">
    <citation type="submission" date="2020-07" db="EMBL/GenBank/DDBJ databases">
        <title>Genomic Encyclopedia of Type Strains, Phase IV (KMG-IV): sequencing the most valuable type-strain genomes for metagenomic binning, comparative biology and taxonomic classification.</title>
        <authorList>
            <person name="Goeker M."/>
        </authorList>
    </citation>
    <scope>NUCLEOTIDE SEQUENCE [LARGE SCALE GENOMIC DNA]</scope>
    <source>
        <strain evidence="6 7">DSM 17721</strain>
    </source>
</reference>
<evidence type="ECO:0000313" key="7">
    <source>
        <dbReference type="Proteomes" id="UP000525298"/>
    </source>
</evidence>
<dbReference type="InterPro" id="IPR026888">
    <property type="entry name" value="AcetylCoA_hyd_C"/>
</dbReference>
<proteinExistence type="inferred from homology"/>
<feature type="domain" description="Acetyl-CoA hydrolase/transferase C-terminal" evidence="5">
    <location>
        <begin position="295"/>
        <end position="451"/>
    </location>
</feature>
<comment type="subcellular location">
    <subcellularLocation>
        <location evidence="3">Cytoplasm</location>
    </subcellularLocation>
</comment>
<comment type="pathway">
    <text evidence="3">Lipid metabolism; butanoate metabolism.</text>
</comment>
<evidence type="ECO:0000256" key="3">
    <source>
        <dbReference type="HAMAP-Rule" id="MF_03228"/>
    </source>
</evidence>
<dbReference type="UniPathway" id="UPA00863"/>
<dbReference type="EC" id="2.8.3.-" evidence="3"/>
<keyword evidence="2 3" id="KW-0808">Transferase</keyword>
<dbReference type="SUPFAM" id="SSF100950">
    <property type="entry name" value="NagB/RpiA/CoA transferase-like"/>
    <property type="match status" value="2"/>
</dbReference>
<dbReference type="InterPro" id="IPR003702">
    <property type="entry name" value="ActCoA_hydro_N"/>
</dbReference>
<sequence length="463" mass="51691">MSEKDAYQRKRVSADAAVGCVESGDVVDYGFFNGKPVACDQALARRAEELRDVCIYSAVNLPPVPAVTNFPESFIYIDWHWSKLTRILHQEVNPIYYCPIQYHRGPFYYRHLTDSRKYRTVDHNRETDRQHKWISICQATPMDEHGFFNLGPQNSSASACIEAADVVIIEVNRKQPVALGGSEESVHISRVDYIVEQAPEDQDLYDAPLAEPSETDRQIAANLMPFIHDGACIQLGIGAMPNAVGRMIADSDLKNLGGHTEMLVDAYVDMIESGRMTGACKNIDRYRCVYTFAIGTKRLYDFIDNNPALASCNVDYTNDPRVISQNDNMVSINNAVQVDLFSQVNAESSGGKQISGNGGMWDFVLGASWSKNGRSFICLASTYTDAGGNLQSRIIPALAQGSITTIPRQMVDTIVTEYGSARMTACPTWMRAEKLISIAHPDFREELIQEAEKWGIWRQSNKK</sequence>
<dbReference type="InterPro" id="IPR023990">
    <property type="entry name" value="Butryl-CoA_acetate_CoA_Tfrase"/>
</dbReference>
<dbReference type="RefSeq" id="WP_181551023.1">
    <property type="nucleotide sequence ID" value="NZ_JACDUS010000004.1"/>
</dbReference>
<dbReference type="InterPro" id="IPR038460">
    <property type="entry name" value="AcetylCoA_hyd_C_sf"/>
</dbReference>
<dbReference type="Proteomes" id="UP000525298">
    <property type="component" value="Unassembled WGS sequence"/>
</dbReference>
<dbReference type="PANTHER" id="PTHR21432:SF20">
    <property type="entry name" value="ACETYL-COA HYDROLASE"/>
    <property type="match status" value="1"/>
</dbReference>
<feature type="binding site" evidence="3">
    <location>
        <begin position="236"/>
        <end position="240"/>
    </location>
    <ligand>
        <name>CoA</name>
        <dbReference type="ChEBI" id="CHEBI:57287"/>
    </ligand>
</feature>
<keyword evidence="7" id="KW-1185">Reference proteome</keyword>
<keyword evidence="3" id="KW-0963">Cytoplasm</keyword>
<dbReference type="GO" id="GO:0016787">
    <property type="term" value="F:hydrolase activity"/>
    <property type="evidence" value="ECO:0007669"/>
    <property type="project" value="UniProtKB-KW"/>
</dbReference>
<evidence type="ECO:0000313" key="6">
    <source>
        <dbReference type="EMBL" id="MBA2881352.1"/>
    </source>
</evidence>